<protein>
    <submittedName>
        <fullName evidence="2">Putative F-box domain, leucine-rich repeat domain, L domain-containing protein</fullName>
    </submittedName>
</protein>
<dbReference type="OMA" id="CKRIRNL"/>
<dbReference type="SUPFAM" id="SSF81383">
    <property type="entry name" value="F-box domain"/>
    <property type="match status" value="1"/>
</dbReference>
<organism evidence="2 3">
    <name type="scientific">Rosa chinensis</name>
    <name type="common">China rose</name>
    <dbReference type="NCBI Taxonomy" id="74649"/>
    <lineage>
        <taxon>Eukaryota</taxon>
        <taxon>Viridiplantae</taxon>
        <taxon>Streptophyta</taxon>
        <taxon>Embryophyta</taxon>
        <taxon>Tracheophyta</taxon>
        <taxon>Spermatophyta</taxon>
        <taxon>Magnoliopsida</taxon>
        <taxon>eudicotyledons</taxon>
        <taxon>Gunneridae</taxon>
        <taxon>Pentapetalae</taxon>
        <taxon>rosids</taxon>
        <taxon>fabids</taxon>
        <taxon>Rosales</taxon>
        <taxon>Rosaceae</taxon>
        <taxon>Rosoideae</taxon>
        <taxon>Rosoideae incertae sedis</taxon>
        <taxon>Rosa</taxon>
    </lineage>
</organism>
<dbReference type="InterPro" id="IPR055411">
    <property type="entry name" value="LRR_FXL15/At3g58940/PEG3-like"/>
</dbReference>
<dbReference type="PANTHER" id="PTHR31900:SF30">
    <property type="entry name" value="SUPERFAMILY PROTEIN, PUTATIVE-RELATED"/>
    <property type="match status" value="1"/>
</dbReference>
<dbReference type="InterPro" id="IPR001810">
    <property type="entry name" value="F-box_dom"/>
</dbReference>
<evidence type="ECO:0000313" key="2">
    <source>
        <dbReference type="EMBL" id="PRQ48654.1"/>
    </source>
</evidence>
<dbReference type="SUPFAM" id="SSF52047">
    <property type="entry name" value="RNI-like"/>
    <property type="match status" value="1"/>
</dbReference>
<dbReference type="InterPro" id="IPR036047">
    <property type="entry name" value="F-box-like_dom_sf"/>
</dbReference>
<dbReference type="Pfam" id="PF24758">
    <property type="entry name" value="LRR_At5g56370"/>
    <property type="match status" value="1"/>
</dbReference>
<dbReference type="Gene3D" id="3.80.10.10">
    <property type="entry name" value="Ribonuclease Inhibitor"/>
    <property type="match status" value="1"/>
</dbReference>
<accession>A0A2P6RQF3</accession>
<dbReference type="PROSITE" id="PS50181">
    <property type="entry name" value="FBOX"/>
    <property type="match status" value="1"/>
</dbReference>
<gene>
    <name evidence="2" type="ORF">RchiOBHm_Chr2g0113181</name>
</gene>
<dbReference type="OrthoDB" id="1161722at2759"/>
<sequence>MALELPDLVIHQILQFLPTKSAVRLSFLSKQWEGVWSSAPIIDFDEGGEDGNNNLSQHKRFVKNILSRYLEFLVEKEKEKQGLEKFKLHMTRYLSGDASIVTKLLSSSFERGVKELDISLRVSKSQWDHWSGMKNYNNLSPMELINAKSAARIKNYYYFSRTALANAKSLTTLNLGSVRIKNISFKECSTSTCLLPSLKSMSLKKVHFDKEALFYLIRECSCIEYLSIISCSFKDGEFRVSSSSLKSLQVEHCDSFAIQVDDAVNLESLTIVSDIGPPQLPNFHSIILKDCFNLKCLHICAPQVKVFDLDGCHDVKGTIDAPLLDSITFKGYLSSKLSLKAPNLSMTRIVLFDKWDSEAATFNSRPWNHFTTLSNFLEEFGSSKTLDLYVSDFKALMFPKNFRKTLSSPIFPSLKKLYFSVKNPPRKMNKELSDSLYWMAPDVLFIKNLPWRIRHRPL</sequence>
<dbReference type="InterPro" id="IPR050232">
    <property type="entry name" value="FBL13/AtMIF1-like"/>
</dbReference>
<dbReference type="Proteomes" id="UP000238479">
    <property type="component" value="Chromosome 2"/>
</dbReference>
<dbReference type="STRING" id="74649.A0A2P6RQF3"/>
<dbReference type="PANTHER" id="PTHR31900">
    <property type="entry name" value="F-BOX/RNI SUPERFAMILY PROTEIN-RELATED"/>
    <property type="match status" value="1"/>
</dbReference>
<dbReference type="InterPro" id="IPR032675">
    <property type="entry name" value="LRR_dom_sf"/>
</dbReference>
<dbReference type="AlphaFoldDB" id="A0A2P6RQF3"/>
<feature type="domain" description="F-box" evidence="1">
    <location>
        <begin position="1"/>
        <end position="35"/>
    </location>
</feature>
<keyword evidence="3" id="KW-1185">Reference proteome</keyword>
<evidence type="ECO:0000313" key="3">
    <source>
        <dbReference type="Proteomes" id="UP000238479"/>
    </source>
</evidence>
<reference evidence="2 3" key="1">
    <citation type="journal article" date="2018" name="Nat. Genet.">
        <title>The Rosa genome provides new insights in the design of modern roses.</title>
        <authorList>
            <person name="Bendahmane M."/>
        </authorList>
    </citation>
    <scope>NUCLEOTIDE SEQUENCE [LARGE SCALE GENOMIC DNA]</scope>
    <source>
        <strain evidence="3">cv. Old Blush</strain>
    </source>
</reference>
<dbReference type="Pfam" id="PF00646">
    <property type="entry name" value="F-box"/>
    <property type="match status" value="1"/>
</dbReference>
<name>A0A2P6RQF3_ROSCH</name>
<evidence type="ECO:0000259" key="1">
    <source>
        <dbReference type="PROSITE" id="PS50181"/>
    </source>
</evidence>
<dbReference type="Gramene" id="PRQ48654">
    <property type="protein sequence ID" value="PRQ48654"/>
    <property type="gene ID" value="RchiOBHm_Chr2g0113181"/>
</dbReference>
<dbReference type="SMART" id="SM00256">
    <property type="entry name" value="FBOX"/>
    <property type="match status" value="1"/>
</dbReference>
<dbReference type="EMBL" id="PDCK01000040">
    <property type="protein sequence ID" value="PRQ48654.1"/>
    <property type="molecule type" value="Genomic_DNA"/>
</dbReference>
<comment type="caution">
    <text evidence="2">The sequence shown here is derived from an EMBL/GenBank/DDBJ whole genome shotgun (WGS) entry which is preliminary data.</text>
</comment>
<proteinExistence type="predicted"/>